<feature type="transmembrane region" description="Helical" evidence="9">
    <location>
        <begin position="366"/>
        <end position="383"/>
    </location>
</feature>
<dbReference type="GO" id="GO:0006857">
    <property type="term" value="P:oligopeptide transport"/>
    <property type="evidence" value="ECO:0007669"/>
    <property type="project" value="InterPro"/>
</dbReference>
<dbReference type="PROSITE" id="PS01022">
    <property type="entry name" value="PTR2_1"/>
    <property type="match status" value="1"/>
</dbReference>
<dbReference type="Pfam" id="PF00854">
    <property type="entry name" value="PTR2"/>
    <property type="match status" value="2"/>
</dbReference>
<dbReference type="SUPFAM" id="SSF103473">
    <property type="entry name" value="MFS general substrate transporter"/>
    <property type="match status" value="1"/>
</dbReference>
<feature type="transmembrane region" description="Helical" evidence="9">
    <location>
        <begin position="45"/>
        <end position="62"/>
    </location>
</feature>
<dbReference type="PROSITE" id="PS01023">
    <property type="entry name" value="PTR2_2"/>
    <property type="match status" value="1"/>
</dbReference>
<feature type="transmembrane region" description="Helical" evidence="9">
    <location>
        <begin position="74"/>
        <end position="93"/>
    </location>
</feature>
<dbReference type="NCBIfam" id="TIGR00924">
    <property type="entry name" value="yjdL_sub1_fam"/>
    <property type="match status" value="1"/>
</dbReference>
<keyword evidence="3 7" id="KW-0812">Transmembrane</keyword>
<proteinExistence type="inferred from homology"/>
<dbReference type="PANTHER" id="PTHR11654">
    <property type="entry name" value="OLIGOPEPTIDE TRANSPORTER-RELATED"/>
    <property type="match status" value="1"/>
</dbReference>
<gene>
    <name evidence="10" type="ORF">B7Y86_13315</name>
</gene>
<feature type="transmembrane region" description="Helical" evidence="9">
    <location>
        <begin position="333"/>
        <end position="354"/>
    </location>
</feature>
<dbReference type="AlphaFoldDB" id="A0A258HFU7"/>
<evidence type="ECO:0000256" key="3">
    <source>
        <dbReference type="ARBA" id="ARBA00022692"/>
    </source>
</evidence>
<comment type="similarity">
    <text evidence="2 7">Belongs to the major facilitator superfamily. Proton-dependent oligopeptide transporter (POT/PTR) (TC 2.A.17) family.</text>
</comment>
<dbReference type="EMBL" id="NCEQ01000013">
    <property type="protein sequence ID" value="OYX55629.1"/>
    <property type="molecule type" value="Genomic_DNA"/>
</dbReference>
<dbReference type="InterPro" id="IPR018456">
    <property type="entry name" value="PTR2_symporter_CS"/>
</dbReference>
<evidence type="ECO:0000256" key="9">
    <source>
        <dbReference type="SAM" id="Phobius"/>
    </source>
</evidence>
<dbReference type="CDD" id="cd17346">
    <property type="entry name" value="MFS_DtpA_like"/>
    <property type="match status" value="1"/>
</dbReference>
<feature type="transmembrane region" description="Helical" evidence="9">
    <location>
        <begin position="196"/>
        <end position="215"/>
    </location>
</feature>
<feature type="region of interest" description="Disordered" evidence="8">
    <location>
        <begin position="622"/>
        <end position="649"/>
    </location>
</feature>
<evidence type="ECO:0000256" key="2">
    <source>
        <dbReference type="ARBA" id="ARBA00005982"/>
    </source>
</evidence>
<evidence type="ECO:0000256" key="7">
    <source>
        <dbReference type="RuleBase" id="RU003755"/>
    </source>
</evidence>
<comment type="caution">
    <text evidence="10">The sequence shown here is derived from an EMBL/GenBank/DDBJ whole genome shotgun (WGS) entry which is preliminary data.</text>
</comment>
<organism evidence="10 11">
    <name type="scientific">Brevundimonas subvibrioides</name>
    <dbReference type="NCBI Taxonomy" id="74313"/>
    <lineage>
        <taxon>Bacteria</taxon>
        <taxon>Pseudomonadati</taxon>
        <taxon>Pseudomonadota</taxon>
        <taxon>Alphaproteobacteria</taxon>
        <taxon>Caulobacterales</taxon>
        <taxon>Caulobacteraceae</taxon>
        <taxon>Brevundimonas</taxon>
    </lineage>
</organism>
<protein>
    <submittedName>
        <fullName evidence="10">MFS transporter</fullName>
    </submittedName>
</protein>
<evidence type="ECO:0000313" key="11">
    <source>
        <dbReference type="Proteomes" id="UP000216147"/>
    </source>
</evidence>
<feature type="transmembrane region" description="Helical" evidence="9">
    <location>
        <begin position="98"/>
        <end position="115"/>
    </location>
</feature>
<feature type="transmembrane region" description="Helical" evidence="9">
    <location>
        <begin position="509"/>
        <end position="531"/>
    </location>
</feature>
<dbReference type="Gene3D" id="1.20.1250.20">
    <property type="entry name" value="MFS general substrate transporter like domains"/>
    <property type="match status" value="2"/>
</dbReference>
<accession>A0A258HFU7</accession>
<evidence type="ECO:0000256" key="1">
    <source>
        <dbReference type="ARBA" id="ARBA00004141"/>
    </source>
</evidence>
<evidence type="ECO:0000256" key="8">
    <source>
        <dbReference type="SAM" id="MobiDB-lite"/>
    </source>
</evidence>
<keyword evidence="4" id="KW-0571">Peptide transport</keyword>
<feature type="transmembrane region" description="Helical" evidence="9">
    <location>
        <begin position="543"/>
        <end position="568"/>
    </location>
</feature>
<feature type="transmembrane region" description="Helical" evidence="9">
    <location>
        <begin position="588"/>
        <end position="612"/>
    </location>
</feature>
<feature type="transmembrane region" description="Helical" evidence="9">
    <location>
        <begin position="310"/>
        <end position="327"/>
    </location>
</feature>
<dbReference type="InterPro" id="IPR005279">
    <property type="entry name" value="Dipep/tripep_permease"/>
</dbReference>
<sequence>MNIVILLGVIITLATGLPVLLQILKTHPKGLLVCFFAEMWERFSFYGMRGLLIFYLTQHFLFDDGFASGQYGSYASLVYLLPLIGGIVADRYIGTRKAIMFGAVLLVAGHGMMAFEGNPATQSLTYGGAVYEIQIDGRGETQTSQVVVGGQPYHFTPADGGGLTITDLPAGSVVPGTLAEGSYELTAARDPMGVNIFYLSLSLIIMGVGFLKPNISTLVGQLYPQGDPRRDSGFTLYYYGINLGAFWAAVLCGLLGQRFGWSWGFGLAGIGMFAGLIVFWLGKPLLQGKGESPFPDLIKKPVLGPINREGLIYILGFVGVAALWFIVPNHQLVGTGLILSTIASLAFITWFIVFKLKGDKVARERMMLAMVLVFGSVIFFTLFEQAGTSLNLFADRNVDLSLTSQAYTFLGIPVGSPDQVAAAGFSTSQWWGWIDTSMSASQTQSFNAGFILIFAPVFAALWVWLAKRKMDPNPVVKFGLGIIQVGLGFLIVVWGAQSGLVDDAFRTPIVLLALLYMFHTLGELFLSPVGLSEITKLSVPAIVSFMMAVWFMASSIAHFVGGIIAGAAGTETVGGQVLDPEVALNTSLASFNLLGLWGVGIGVAFIVASVFISKWSNGVNDPDNHPGPTLTDAGREDGNVARPGATTTG</sequence>
<feature type="transmembrane region" description="Helical" evidence="9">
    <location>
        <begin position="262"/>
        <end position="282"/>
    </location>
</feature>
<keyword evidence="7" id="KW-0813">Transport</keyword>
<feature type="transmembrane region" description="Helical" evidence="9">
    <location>
        <begin position="236"/>
        <end position="256"/>
    </location>
</feature>
<evidence type="ECO:0000313" key="10">
    <source>
        <dbReference type="EMBL" id="OYX55629.1"/>
    </source>
</evidence>
<keyword evidence="6 9" id="KW-0472">Membrane</keyword>
<keyword evidence="4" id="KW-0653">Protein transport</keyword>
<comment type="subcellular location">
    <subcellularLocation>
        <location evidence="1 7">Membrane</location>
        <topology evidence="1 7">Multi-pass membrane protein</topology>
    </subcellularLocation>
</comment>
<dbReference type="GO" id="GO:1904680">
    <property type="term" value="F:peptide transmembrane transporter activity"/>
    <property type="evidence" value="ECO:0007669"/>
    <property type="project" value="InterPro"/>
</dbReference>
<dbReference type="InterPro" id="IPR000109">
    <property type="entry name" value="POT_fam"/>
</dbReference>
<dbReference type="InterPro" id="IPR036259">
    <property type="entry name" value="MFS_trans_sf"/>
</dbReference>
<evidence type="ECO:0000256" key="6">
    <source>
        <dbReference type="ARBA" id="ARBA00023136"/>
    </source>
</evidence>
<evidence type="ECO:0000256" key="5">
    <source>
        <dbReference type="ARBA" id="ARBA00022989"/>
    </source>
</evidence>
<keyword evidence="5 9" id="KW-1133">Transmembrane helix</keyword>
<dbReference type="Proteomes" id="UP000216147">
    <property type="component" value="Unassembled WGS sequence"/>
</dbReference>
<feature type="transmembrane region" description="Helical" evidence="9">
    <location>
        <begin position="446"/>
        <end position="466"/>
    </location>
</feature>
<reference evidence="10 11" key="1">
    <citation type="submission" date="2017-03" db="EMBL/GenBank/DDBJ databases">
        <title>Lifting the veil on microbial sulfur biogeochemistry in mining wastewaters.</title>
        <authorList>
            <person name="Kantor R.S."/>
            <person name="Colenbrander Nelson T."/>
            <person name="Marshall S."/>
            <person name="Bennett D."/>
            <person name="Apte S."/>
            <person name="Camacho D."/>
            <person name="Thomas B.C."/>
            <person name="Warren L.A."/>
            <person name="Banfield J.F."/>
        </authorList>
    </citation>
    <scope>NUCLEOTIDE SEQUENCE [LARGE SCALE GENOMIC DNA]</scope>
    <source>
        <strain evidence="10">32-68-21</strain>
    </source>
</reference>
<dbReference type="GO" id="GO:0016020">
    <property type="term" value="C:membrane"/>
    <property type="evidence" value="ECO:0007669"/>
    <property type="project" value="UniProtKB-SubCell"/>
</dbReference>
<evidence type="ECO:0000256" key="4">
    <source>
        <dbReference type="ARBA" id="ARBA00022856"/>
    </source>
</evidence>
<feature type="transmembrane region" description="Helical" evidence="9">
    <location>
        <begin position="478"/>
        <end position="497"/>
    </location>
</feature>
<name>A0A258HFU7_9CAUL</name>
<feature type="transmembrane region" description="Helical" evidence="9">
    <location>
        <begin position="6"/>
        <end position="24"/>
    </location>
</feature>